<dbReference type="EC" id="4.3.3.7" evidence="4 12"/>
<dbReference type="AlphaFoldDB" id="A0A6J4UH02"/>
<reference evidence="16" key="1">
    <citation type="submission" date="2020-02" db="EMBL/GenBank/DDBJ databases">
        <authorList>
            <person name="Meier V. D."/>
        </authorList>
    </citation>
    <scope>NUCLEOTIDE SEQUENCE</scope>
    <source>
        <strain evidence="16">AVDCRST_MAG18</strain>
    </source>
</reference>
<dbReference type="InterPro" id="IPR005263">
    <property type="entry name" value="DapA"/>
</dbReference>
<dbReference type="EMBL" id="CADCWN010000006">
    <property type="protein sequence ID" value="CAA9547733.1"/>
    <property type="molecule type" value="Genomic_DNA"/>
</dbReference>
<dbReference type="SMART" id="SM01130">
    <property type="entry name" value="DHDPS"/>
    <property type="match status" value="1"/>
</dbReference>
<dbReference type="InterPro" id="IPR020624">
    <property type="entry name" value="Schiff_base-form_aldolases_CS"/>
</dbReference>
<evidence type="ECO:0000256" key="5">
    <source>
        <dbReference type="ARBA" id="ARBA00022490"/>
    </source>
</evidence>
<keyword evidence="8 12" id="KW-0457">Lysine biosynthesis</keyword>
<feature type="site" description="Part of a proton relay during catalysis" evidence="12">
    <location>
        <position position="114"/>
    </location>
</feature>
<dbReference type="Pfam" id="PF00701">
    <property type="entry name" value="DHDPS"/>
    <property type="match status" value="1"/>
</dbReference>
<evidence type="ECO:0000256" key="13">
    <source>
        <dbReference type="PIRNR" id="PIRNR001365"/>
    </source>
</evidence>
<feature type="binding site" evidence="12 15">
    <location>
        <position position="211"/>
    </location>
    <ligand>
        <name>pyruvate</name>
        <dbReference type="ChEBI" id="CHEBI:15361"/>
    </ligand>
</feature>
<dbReference type="UniPathway" id="UPA00034">
    <property type="reaction ID" value="UER00017"/>
</dbReference>
<feature type="active site" description="Proton donor/acceptor" evidence="12 14">
    <location>
        <position position="140"/>
    </location>
</feature>
<dbReference type="PROSITE" id="PS00665">
    <property type="entry name" value="DHDPS_1"/>
    <property type="match status" value="1"/>
</dbReference>
<keyword evidence="10 12" id="KW-0704">Schiff base</keyword>
<comment type="similarity">
    <text evidence="3 12 13">Belongs to the DapA family.</text>
</comment>
<organism evidence="16">
    <name type="scientific">uncultured Thermomicrobiales bacterium</name>
    <dbReference type="NCBI Taxonomy" id="1645740"/>
    <lineage>
        <taxon>Bacteria</taxon>
        <taxon>Pseudomonadati</taxon>
        <taxon>Thermomicrobiota</taxon>
        <taxon>Thermomicrobia</taxon>
        <taxon>Thermomicrobiales</taxon>
        <taxon>environmental samples</taxon>
    </lineage>
</organism>
<evidence type="ECO:0000256" key="6">
    <source>
        <dbReference type="ARBA" id="ARBA00022605"/>
    </source>
</evidence>
<comment type="subcellular location">
    <subcellularLocation>
        <location evidence="12">Cytoplasm</location>
    </subcellularLocation>
</comment>
<dbReference type="Gene3D" id="3.20.20.70">
    <property type="entry name" value="Aldolase class I"/>
    <property type="match status" value="1"/>
</dbReference>
<dbReference type="SUPFAM" id="SSF51569">
    <property type="entry name" value="Aldolase"/>
    <property type="match status" value="1"/>
</dbReference>
<dbReference type="NCBIfam" id="TIGR00674">
    <property type="entry name" value="dapA"/>
    <property type="match status" value="1"/>
</dbReference>
<evidence type="ECO:0000256" key="11">
    <source>
        <dbReference type="ARBA" id="ARBA00047836"/>
    </source>
</evidence>
<keyword evidence="5 12" id="KW-0963">Cytoplasm</keyword>
<evidence type="ECO:0000256" key="3">
    <source>
        <dbReference type="ARBA" id="ARBA00007592"/>
    </source>
</evidence>
<dbReference type="InterPro" id="IPR002220">
    <property type="entry name" value="DapA-like"/>
</dbReference>
<feature type="binding site" evidence="12 15">
    <location>
        <position position="44"/>
    </location>
    <ligand>
        <name>pyruvate</name>
        <dbReference type="ChEBI" id="CHEBI:15361"/>
    </ligand>
</feature>
<dbReference type="GO" id="GO:0005829">
    <property type="term" value="C:cytosol"/>
    <property type="evidence" value="ECO:0007669"/>
    <property type="project" value="TreeGrafter"/>
</dbReference>
<dbReference type="PIRSF" id="PIRSF001365">
    <property type="entry name" value="DHDPS"/>
    <property type="match status" value="1"/>
</dbReference>
<dbReference type="InterPro" id="IPR013785">
    <property type="entry name" value="Aldolase_TIM"/>
</dbReference>
<comment type="catalytic activity">
    <reaction evidence="11 12">
        <text>L-aspartate 4-semialdehyde + pyruvate = (2S,4S)-4-hydroxy-2,3,4,5-tetrahydrodipicolinate + H2O + H(+)</text>
        <dbReference type="Rhea" id="RHEA:34171"/>
        <dbReference type="ChEBI" id="CHEBI:15361"/>
        <dbReference type="ChEBI" id="CHEBI:15377"/>
        <dbReference type="ChEBI" id="CHEBI:15378"/>
        <dbReference type="ChEBI" id="CHEBI:67139"/>
        <dbReference type="ChEBI" id="CHEBI:537519"/>
        <dbReference type="EC" id="4.3.3.7"/>
    </reaction>
</comment>
<name>A0A6J4UH02_9BACT</name>
<evidence type="ECO:0000256" key="8">
    <source>
        <dbReference type="ARBA" id="ARBA00023154"/>
    </source>
</evidence>
<dbReference type="GO" id="GO:0008840">
    <property type="term" value="F:4-hydroxy-tetrahydrodipicolinate synthase activity"/>
    <property type="evidence" value="ECO:0007669"/>
    <property type="project" value="UniProtKB-UniRule"/>
</dbReference>
<comment type="pathway">
    <text evidence="2 12">Amino-acid biosynthesis; L-lysine biosynthesis via DAP pathway; (S)-tetrahydrodipicolinate from L-aspartate: step 3/4.</text>
</comment>
<comment type="function">
    <text evidence="1 12">Catalyzes the condensation of (S)-aspartate-beta-semialdehyde [(S)-ASA] and pyruvate to 4-hydroxy-tetrahydrodipicolinate (HTPA).</text>
</comment>
<keyword evidence="9 12" id="KW-0456">Lyase</keyword>
<keyword evidence="7 12" id="KW-0220">Diaminopimelate biosynthesis</keyword>
<evidence type="ECO:0000256" key="4">
    <source>
        <dbReference type="ARBA" id="ARBA00012086"/>
    </source>
</evidence>
<gene>
    <name evidence="12" type="primary">dapA</name>
    <name evidence="16" type="ORF">AVDCRST_MAG18-37</name>
</gene>
<evidence type="ECO:0000256" key="7">
    <source>
        <dbReference type="ARBA" id="ARBA00022915"/>
    </source>
</evidence>
<dbReference type="GO" id="GO:0009089">
    <property type="term" value="P:lysine biosynthetic process via diaminopimelate"/>
    <property type="evidence" value="ECO:0007669"/>
    <property type="project" value="UniProtKB-UniRule"/>
</dbReference>
<sequence length="308" mass="31922">MFTGSITALITPFRDGALDEEALTRLVEFQCEGGTTGLVPCGTTGESPTLTPEEHERVVALTIRAARDWAARTGRPRVPIIAGAGSNNTAEAIHYSQAAARDGADGLLQITPYYNKPTQEGLYRHFAAVAAATPLPIILYNVPGRTGVNLLPETVARLARDCPTIVGIKEASGSPDQASEILRLCESGFTLLSGDDSLTLPLLAIGGRGVISVVANIAPAEVAGLVADWEAGRVAAARERHLRLYGLARVMFIETNPGPVKAAAAMVGLCSGELRLPLAPPSDGTRARIAAALAEAGVEAVATVGATA</sequence>
<comment type="subunit">
    <text evidence="12">Homotetramer; dimer of dimers.</text>
</comment>
<protein>
    <recommendedName>
        <fullName evidence="4 12">4-hydroxy-tetrahydrodipicolinate synthase</fullName>
        <shortName evidence="12">HTPA synthase</shortName>
        <ecNumber evidence="4 12">4.3.3.7</ecNumber>
    </recommendedName>
</protein>
<feature type="site" description="Part of a proton relay during catalysis" evidence="12">
    <location>
        <position position="43"/>
    </location>
</feature>
<dbReference type="GO" id="GO:0019877">
    <property type="term" value="P:diaminopimelate biosynthetic process"/>
    <property type="evidence" value="ECO:0007669"/>
    <property type="project" value="UniProtKB-UniRule"/>
</dbReference>
<evidence type="ECO:0000256" key="10">
    <source>
        <dbReference type="ARBA" id="ARBA00023270"/>
    </source>
</evidence>
<evidence type="ECO:0000256" key="12">
    <source>
        <dbReference type="HAMAP-Rule" id="MF_00418"/>
    </source>
</evidence>
<dbReference type="HAMAP" id="MF_00418">
    <property type="entry name" value="DapA"/>
    <property type="match status" value="1"/>
</dbReference>
<dbReference type="InterPro" id="IPR020625">
    <property type="entry name" value="Schiff_base-form_aldolases_AS"/>
</dbReference>
<evidence type="ECO:0000313" key="16">
    <source>
        <dbReference type="EMBL" id="CAA9547733.1"/>
    </source>
</evidence>
<dbReference type="CDD" id="cd00950">
    <property type="entry name" value="DHDPS"/>
    <property type="match status" value="1"/>
</dbReference>
<evidence type="ECO:0000256" key="9">
    <source>
        <dbReference type="ARBA" id="ARBA00023239"/>
    </source>
</evidence>
<keyword evidence="6 12" id="KW-0028">Amino-acid biosynthesis</keyword>
<dbReference type="PRINTS" id="PR00146">
    <property type="entry name" value="DHPICSNTHASE"/>
</dbReference>
<proteinExistence type="inferred from homology"/>
<comment type="caution">
    <text evidence="12">Was originally thought to be a dihydrodipicolinate synthase (DHDPS), catalyzing the condensation of (S)-aspartate-beta-semialdehyde [(S)-ASA] and pyruvate to dihydrodipicolinate (DHDP). However, it was shown in E.coli that the product of the enzymatic reaction is not dihydrodipicolinate but in fact (4S)-4-hydroxy-2,3,4,5-tetrahydro-(2S)-dipicolinic acid (HTPA), and that the consecutive dehydration reaction leading to DHDP is not spontaneous but catalyzed by DapB.</text>
</comment>
<evidence type="ECO:0000256" key="15">
    <source>
        <dbReference type="PIRSR" id="PIRSR001365-2"/>
    </source>
</evidence>
<evidence type="ECO:0000256" key="14">
    <source>
        <dbReference type="PIRSR" id="PIRSR001365-1"/>
    </source>
</evidence>
<evidence type="ECO:0000256" key="1">
    <source>
        <dbReference type="ARBA" id="ARBA00003294"/>
    </source>
</evidence>
<evidence type="ECO:0000256" key="2">
    <source>
        <dbReference type="ARBA" id="ARBA00005120"/>
    </source>
</evidence>
<dbReference type="PANTHER" id="PTHR12128">
    <property type="entry name" value="DIHYDRODIPICOLINATE SYNTHASE"/>
    <property type="match status" value="1"/>
</dbReference>
<accession>A0A6J4UH02</accession>
<feature type="active site" description="Schiff-base intermediate with substrate" evidence="12 14">
    <location>
        <position position="169"/>
    </location>
</feature>
<dbReference type="PROSITE" id="PS00666">
    <property type="entry name" value="DHDPS_2"/>
    <property type="match status" value="1"/>
</dbReference>
<dbReference type="PANTHER" id="PTHR12128:SF66">
    <property type="entry name" value="4-HYDROXY-2-OXOGLUTARATE ALDOLASE, MITOCHONDRIAL"/>
    <property type="match status" value="1"/>
</dbReference>